<dbReference type="GO" id="GO:0003677">
    <property type="term" value="F:DNA binding"/>
    <property type="evidence" value="ECO:0007669"/>
    <property type="project" value="UniProtKB-KW"/>
</dbReference>
<dbReference type="AlphaFoldDB" id="A0A3M8P9D3"/>
<dbReference type="GO" id="GO:0006352">
    <property type="term" value="P:DNA-templated transcription initiation"/>
    <property type="evidence" value="ECO:0007669"/>
    <property type="project" value="InterPro"/>
</dbReference>
<dbReference type="InterPro" id="IPR000394">
    <property type="entry name" value="RNA_pol_sigma_54"/>
</dbReference>
<evidence type="ECO:0000313" key="11">
    <source>
        <dbReference type="EMBL" id="RNF40222.1"/>
    </source>
</evidence>
<feature type="domain" description="RNA polymerase sigma factor 54 DNA-binding" evidence="9">
    <location>
        <begin position="267"/>
        <end position="426"/>
    </location>
</feature>
<dbReference type="Pfam" id="PF04963">
    <property type="entry name" value="Sigma54_CBD"/>
    <property type="match status" value="1"/>
</dbReference>
<keyword evidence="8" id="KW-0804">Transcription</keyword>
<keyword evidence="2" id="KW-0240">DNA-directed RNA polymerase</keyword>
<evidence type="ECO:0000259" key="9">
    <source>
        <dbReference type="Pfam" id="PF04552"/>
    </source>
</evidence>
<dbReference type="GO" id="GO:0000428">
    <property type="term" value="C:DNA-directed RNA polymerase complex"/>
    <property type="evidence" value="ECO:0007669"/>
    <property type="project" value="UniProtKB-KW"/>
</dbReference>
<evidence type="ECO:0000256" key="4">
    <source>
        <dbReference type="ARBA" id="ARBA00022695"/>
    </source>
</evidence>
<dbReference type="GO" id="GO:0016779">
    <property type="term" value="F:nucleotidyltransferase activity"/>
    <property type="evidence" value="ECO:0007669"/>
    <property type="project" value="UniProtKB-KW"/>
</dbReference>
<name>A0A3M8P9D3_9BACL</name>
<feature type="domain" description="RNA polymerase sigma factor 54 core-binding" evidence="10">
    <location>
        <begin position="76"/>
        <end position="255"/>
    </location>
</feature>
<dbReference type="PIRSF" id="PIRSF000774">
    <property type="entry name" value="RpoN"/>
    <property type="match status" value="1"/>
</dbReference>
<keyword evidence="5" id="KW-0805">Transcription regulation</keyword>
<dbReference type="InterPro" id="IPR007046">
    <property type="entry name" value="RNA_pol_sigma_54_core-bd"/>
</dbReference>
<keyword evidence="3" id="KW-0808">Transferase</keyword>
<comment type="similarity">
    <text evidence="1">Belongs to the sigma-54 factor family.</text>
</comment>
<dbReference type="PROSITE" id="PS00718">
    <property type="entry name" value="SIGMA54_2"/>
    <property type="match status" value="1"/>
</dbReference>
<dbReference type="InterPro" id="IPR038709">
    <property type="entry name" value="RpoN_core-bd_sf"/>
</dbReference>
<evidence type="ECO:0000256" key="2">
    <source>
        <dbReference type="ARBA" id="ARBA00022478"/>
    </source>
</evidence>
<dbReference type="Pfam" id="PF04552">
    <property type="entry name" value="Sigma54_DBD"/>
    <property type="match status" value="1"/>
</dbReference>
<dbReference type="PROSITE" id="PS50044">
    <property type="entry name" value="SIGMA54_3"/>
    <property type="match status" value="1"/>
</dbReference>
<dbReference type="PRINTS" id="PR00045">
    <property type="entry name" value="SIGMA54FCT"/>
</dbReference>
<keyword evidence="12" id="KW-1185">Reference proteome</keyword>
<evidence type="ECO:0000256" key="1">
    <source>
        <dbReference type="ARBA" id="ARBA00008798"/>
    </source>
</evidence>
<protein>
    <submittedName>
        <fullName evidence="11">RNA polymerase sigma-54 factor</fullName>
    </submittedName>
</protein>
<dbReference type="PANTHER" id="PTHR32248:SF4">
    <property type="entry name" value="RNA POLYMERASE SIGMA-54 FACTOR"/>
    <property type="match status" value="1"/>
</dbReference>
<dbReference type="PANTHER" id="PTHR32248">
    <property type="entry name" value="RNA POLYMERASE SIGMA-54 FACTOR"/>
    <property type="match status" value="1"/>
</dbReference>
<dbReference type="RefSeq" id="WP_123164731.1">
    <property type="nucleotide sequence ID" value="NZ_RIAX01000003.1"/>
</dbReference>
<dbReference type="Pfam" id="PF00309">
    <property type="entry name" value="Sigma54_AID"/>
    <property type="match status" value="1"/>
</dbReference>
<dbReference type="GO" id="GO:0001216">
    <property type="term" value="F:DNA-binding transcription activator activity"/>
    <property type="evidence" value="ECO:0007669"/>
    <property type="project" value="InterPro"/>
</dbReference>
<dbReference type="EMBL" id="RIAX01000003">
    <property type="protein sequence ID" value="RNF40222.1"/>
    <property type="molecule type" value="Genomic_DNA"/>
</dbReference>
<comment type="caution">
    <text evidence="11">The sequence shown here is derived from an EMBL/GenBank/DDBJ whole genome shotgun (WGS) entry which is preliminary data.</text>
</comment>
<dbReference type="OrthoDB" id="9814402at2"/>
<proteinExistence type="inferred from homology"/>
<evidence type="ECO:0000256" key="7">
    <source>
        <dbReference type="ARBA" id="ARBA00023125"/>
    </source>
</evidence>
<evidence type="ECO:0000256" key="3">
    <source>
        <dbReference type="ARBA" id="ARBA00022679"/>
    </source>
</evidence>
<evidence type="ECO:0000256" key="5">
    <source>
        <dbReference type="ARBA" id="ARBA00023015"/>
    </source>
</evidence>
<keyword evidence="6" id="KW-0731">Sigma factor</keyword>
<evidence type="ECO:0000313" key="12">
    <source>
        <dbReference type="Proteomes" id="UP000275473"/>
    </source>
</evidence>
<evidence type="ECO:0000256" key="6">
    <source>
        <dbReference type="ARBA" id="ARBA00023082"/>
    </source>
</evidence>
<sequence length="429" mass="49398">MELVLQQRQELSLRMTTELRQAIELLQYSTYDLYQFIKEQELENPLIKLEEKKVEWAPKEHRGKIKSANTAASAIDSISDSQLTMREKLVEQAQLVHKNAKDQQLAKFLIYNLDDNGYLPFPEEEEATEISYGIQLLQRIGPSGIGARSLKECLLLQLKNDFPGTEVAQRLIQNHLPLLADRKWAKIASLMEIPLSEVKEIHELILQLNPKPCSCIADFSVEYINPDIIVERKKGELSFRLNDNYLPNIRFNNDYSNLLSQKDETSKYITSQYNNYQWLLNSIEQRRQTITKVVKVILEKQRDFFTGGFADLQPLTLKEIAEEIDMHESTISRATANKAIQTPKGTFDLRLFFTSKLETATGDTISQTKVKALLKTLIADENKSKPLSDQKITDHFNQNEGITISRRTITKYREEMNIPSSSKRKKITA</sequence>
<keyword evidence="4" id="KW-0548">Nucleotidyltransferase</keyword>
<dbReference type="InterPro" id="IPR007634">
    <property type="entry name" value="RNA_pol_sigma_54_DNA-bd"/>
</dbReference>
<evidence type="ECO:0000259" key="10">
    <source>
        <dbReference type="Pfam" id="PF04963"/>
    </source>
</evidence>
<dbReference type="PROSITE" id="PS00717">
    <property type="entry name" value="SIGMA54_1"/>
    <property type="match status" value="1"/>
</dbReference>
<dbReference type="Proteomes" id="UP000275473">
    <property type="component" value="Unassembled WGS sequence"/>
</dbReference>
<keyword evidence="7" id="KW-0238">DNA-binding</keyword>
<dbReference type="GO" id="GO:0016987">
    <property type="term" value="F:sigma factor activity"/>
    <property type="evidence" value="ECO:0007669"/>
    <property type="project" value="UniProtKB-KW"/>
</dbReference>
<dbReference type="Gene3D" id="1.10.10.60">
    <property type="entry name" value="Homeodomain-like"/>
    <property type="match status" value="1"/>
</dbReference>
<evidence type="ECO:0000256" key="8">
    <source>
        <dbReference type="ARBA" id="ARBA00023163"/>
    </source>
</evidence>
<dbReference type="NCBIfam" id="TIGR02395">
    <property type="entry name" value="rpoN_sigma"/>
    <property type="match status" value="1"/>
</dbReference>
<organism evidence="11 12">
    <name type="scientific">Planococcus salinus</name>
    <dbReference type="NCBI Taxonomy" id="1848460"/>
    <lineage>
        <taxon>Bacteria</taxon>
        <taxon>Bacillati</taxon>
        <taxon>Bacillota</taxon>
        <taxon>Bacilli</taxon>
        <taxon>Bacillales</taxon>
        <taxon>Caryophanaceae</taxon>
        <taxon>Planococcus</taxon>
    </lineage>
</organism>
<reference evidence="11 12" key="1">
    <citation type="journal article" date="2018" name="Int. J. Syst. Evol. Microbiol.">
        <title>Planococcus salinus sp. nov., a moderately halophilic bacterium isolated from a saline-alkali soil.</title>
        <authorList>
            <person name="Gan L."/>
        </authorList>
    </citation>
    <scope>NUCLEOTIDE SEQUENCE [LARGE SCALE GENOMIC DNA]</scope>
    <source>
        <strain evidence="11 12">LCB217</strain>
    </source>
</reference>
<dbReference type="Gene3D" id="1.10.10.1330">
    <property type="entry name" value="RNA polymerase sigma-54 factor, core-binding domain"/>
    <property type="match status" value="1"/>
</dbReference>
<accession>A0A3M8P9D3</accession>
<gene>
    <name evidence="11" type="primary">rpoN</name>
    <name evidence="11" type="ORF">EEX84_06190</name>
</gene>